<keyword evidence="3" id="KW-0418">Kinase</keyword>
<gene>
    <name evidence="6" type="ORF">BE08_43480</name>
</gene>
<dbReference type="GO" id="GO:0004674">
    <property type="term" value="F:protein serine/threonine kinase activity"/>
    <property type="evidence" value="ECO:0007669"/>
    <property type="project" value="TreeGrafter"/>
</dbReference>
<dbReference type="Gene3D" id="3.30.200.20">
    <property type="entry name" value="Phosphorylase Kinase, domain 1"/>
    <property type="match status" value="1"/>
</dbReference>
<evidence type="ECO:0000256" key="3">
    <source>
        <dbReference type="ARBA" id="ARBA00022777"/>
    </source>
</evidence>
<evidence type="ECO:0000256" key="2">
    <source>
        <dbReference type="ARBA" id="ARBA00022741"/>
    </source>
</evidence>
<dbReference type="Gene3D" id="1.10.510.10">
    <property type="entry name" value="Transferase(Phosphotransferase) domain 1"/>
    <property type="match status" value="1"/>
</dbReference>
<dbReference type="PROSITE" id="PS50011">
    <property type="entry name" value="PROTEIN_KINASE_DOM"/>
    <property type="match status" value="1"/>
</dbReference>
<dbReference type="EMBL" id="JELY01000971">
    <property type="protein sequence ID" value="KYF57424.1"/>
    <property type="molecule type" value="Genomic_DNA"/>
</dbReference>
<dbReference type="InterPro" id="IPR011009">
    <property type="entry name" value="Kinase-like_dom_sf"/>
</dbReference>
<evidence type="ECO:0000313" key="7">
    <source>
        <dbReference type="Proteomes" id="UP000075420"/>
    </source>
</evidence>
<dbReference type="CDD" id="cd14014">
    <property type="entry name" value="STKc_PknB_like"/>
    <property type="match status" value="1"/>
</dbReference>
<dbReference type="InterPro" id="IPR008271">
    <property type="entry name" value="Ser/Thr_kinase_AS"/>
</dbReference>
<dbReference type="PROSITE" id="PS00108">
    <property type="entry name" value="PROTEIN_KINASE_ST"/>
    <property type="match status" value="1"/>
</dbReference>
<keyword evidence="2" id="KW-0547">Nucleotide-binding</keyword>
<dbReference type="SUPFAM" id="SSF56112">
    <property type="entry name" value="Protein kinase-like (PK-like)"/>
    <property type="match status" value="1"/>
</dbReference>
<dbReference type="PANTHER" id="PTHR43289">
    <property type="entry name" value="MITOGEN-ACTIVATED PROTEIN KINASE KINASE KINASE 20-RELATED"/>
    <property type="match status" value="1"/>
</dbReference>
<reference evidence="6 7" key="1">
    <citation type="submission" date="2014-02" db="EMBL/GenBank/DDBJ databases">
        <title>The small core and large imbalanced accessory genome model reveals a collaborative survival strategy of Sorangium cellulosum strains in nature.</title>
        <authorList>
            <person name="Han K."/>
            <person name="Peng R."/>
            <person name="Blom J."/>
            <person name="Li Y.-Z."/>
        </authorList>
    </citation>
    <scope>NUCLEOTIDE SEQUENCE [LARGE SCALE GENOMIC DNA]</scope>
    <source>
        <strain evidence="6 7">So0157-25</strain>
    </source>
</reference>
<comment type="caution">
    <text evidence="6">The sequence shown here is derived from an EMBL/GenBank/DDBJ whole genome shotgun (WGS) entry which is preliminary data.</text>
</comment>
<feature type="domain" description="Protein kinase" evidence="5">
    <location>
        <begin position="11"/>
        <end position="284"/>
    </location>
</feature>
<evidence type="ECO:0000256" key="1">
    <source>
        <dbReference type="ARBA" id="ARBA00022679"/>
    </source>
</evidence>
<dbReference type="Proteomes" id="UP000075420">
    <property type="component" value="Unassembled WGS sequence"/>
</dbReference>
<evidence type="ECO:0000256" key="4">
    <source>
        <dbReference type="ARBA" id="ARBA00022840"/>
    </source>
</evidence>
<dbReference type="GO" id="GO:0005524">
    <property type="term" value="F:ATP binding"/>
    <property type="evidence" value="ECO:0007669"/>
    <property type="project" value="UniProtKB-KW"/>
</dbReference>
<evidence type="ECO:0000259" key="5">
    <source>
        <dbReference type="PROSITE" id="PS50011"/>
    </source>
</evidence>
<name>A0A150PNZ8_SORCE</name>
<sequence length="284" mass="30491">MLAPGARVEGYEVVSLVDIGAMCHVYEARSEDGARSVALKVLHEAWCADETIVARFLNEASLLRRIQHPHIVPLLASGTLPAGTPYMVLEWLPSNLARALADAEGGLLPRVAARLASQIGAALVVLHSHEVVHRDLKPDNVLLDAGDVAGARVRLADLGLAKIRADPRSQELALGHVSTGGSALLGTWDYMAPEQWIKPKDAGPPADVYALGVLLFQMLAGRLPFVAEQPKHLMALHLFESPPMQRIDERTPPALRALVGRMLGKVPATRPTMQEVVGDLGSVV</sequence>
<keyword evidence="4" id="KW-0067">ATP-binding</keyword>
<dbReference type="PIRSF" id="PIRSF000654">
    <property type="entry name" value="Integrin-linked_kinase"/>
    <property type="match status" value="1"/>
</dbReference>
<evidence type="ECO:0000313" key="6">
    <source>
        <dbReference type="EMBL" id="KYF57424.1"/>
    </source>
</evidence>
<keyword evidence="1" id="KW-0808">Transferase</keyword>
<dbReference type="PANTHER" id="PTHR43289:SF6">
    <property type="entry name" value="SERINE_THREONINE-PROTEIN KINASE NEKL-3"/>
    <property type="match status" value="1"/>
</dbReference>
<dbReference type="AlphaFoldDB" id="A0A150PNZ8"/>
<dbReference type="SMART" id="SM00220">
    <property type="entry name" value="S_TKc"/>
    <property type="match status" value="1"/>
</dbReference>
<protein>
    <recommendedName>
        <fullName evidence="5">Protein kinase domain-containing protein</fullName>
    </recommendedName>
</protein>
<proteinExistence type="predicted"/>
<dbReference type="InterPro" id="IPR000719">
    <property type="entry name" value="Prot_kinase_dom"/>
</dbReference>
<accession>A0A150PNZ8</accession>
<dbReference type="Pfam" id="PF00069">
    <property type="entry name" value="Pkinase"/>
    <property type="match status" value="1"/>
</dbReference>
<organism evidence="6 7">
    <name type="scientific">Sorangium cellulosum</name>
    <name type="common">Polyangium cellulosum</name>
    <dbReference type="NCBI Taxonomy" id="56"/>
    <lineage>
        <taxon>Bacteria</taxon>
        <taxon>Pseudomonadati</taxon>
        <taxon>Myxococcota</taxon>
        <taxon>Polyangia</taxon>
        <taxon>Polyangiales</taxon>
        <taxon>Polyangiaceae</taxon>
        <taxon>Sorangium</taxon>
    </lineage>
</organism>